<dbReference type="RefSeq" id="WP_326837412.1">
    <property type="nucleotide sequence ID" value="NZ_CP142149.1"/>
</dbReference>
<evidence type="ECO:0000313" key="2">
    <source>
        <dbReference type="Proteomes" id="UP001330812"/>
    </source>
</evidence>
<proteinExistence type="predicted"/>
<name>A0ABZ1IJG8_9PSEU</name>
<organism evidence="1 2">
    <name type="scientific">Amycolatopsis rhabdoformis</name>
    <dbReference type="NCBI Taxonomy" id="1448059"/>
    <lineage>
        <taxon>Bacteria</taxon>
        <taxon>Bacillati</taxon>
        <taxon>Actinomycetota</taxon>
        <taxon>Actinomycetes</taxon>
        <taxon>Pseudonocardiales</taxon>
        <taxon>Pseudonocardiaceae</taxon>
        <taxon>Amycolatopsis</taxon>
    </lineage>
</organism>
<accession>A0ABZ1IJG8</accession>
<dbReference type="EMBL" id="CP142149">
    <property type="protein sequence ID" value="WSE34604.1"/>
    <property type="molecule type" value="Genomic_DNA"/>
</dbReference>
<protein>
    <recommendedName>
        <fullName evidence="3">Immunity protein 35 domain-containing protein</fullName>
    </recommendedName>
</protein>
<keyword evidence="2" id="KW-1185">Reference proteome</keyword>
<sequence length="142" mass="16186">MGFFAELEERRPDVFRGSVFEVISRNRDPHESNLVAYLQGGRYLMYIMEGTRDVIANDGSGVSGGSSLMTDGIWVWRLDLPYLVKKHHLELDPEFVWHAAGNRYVVPEIPDERMAQLAPGAAWEIYGMRKLRFESGGVRVVE</sequence>
<dbReference type="Proteomes" id="UP001330812">
    <property type="component" value="Chromosome"/>
</dbReference>
<evidence type="ECO:0008006" key="3">
    <source>
        <dbReference type="Google" id="ProtNLM"/>
    </source>
</evidence>
<reference evidence="1 2" key="1">
    <citation type="journal article" date="2015" name="Int. J. Syst. Evol. Microbiol.">
        <title>Amycolatopsis rhabdoformis sp. nov., an actinomycete isolated from a tropical forest soil.</title>
        <authorList>
            <person name="Souza W.R."/>
            <person name="Silva R.E."/>
            <person name="Goodfellow M."/>
            <person name="Busarakam K."/>
            <person name="Figueiro F.S."/>
            <person name="Ferreira D."/>
            <person name="Rodrigues-Filho E."/>
            <person name="Moraes L.A.B."/>
            <person name="Zucchi T.D."/>
        </authorList>
    </citation>
    <scope>NUCLEOTIDE SEQUENCE [LARGE SCALE GENOMIC DNA]</scope>
    <source>
        <strain evidence="1 2">NCIMB 14900</strain>
    </source>
</reference>
<gene>
    <name evidence="1" type="ORF">VSH64_21385</name>
</gene>
<evidence type="ECO:0000313" key="1">
    <source>
        <dbReference type="EMBL" id="WSE34604.1"/>
    </source>
</evidence>